<dbReference type="Gene3D" id="3.30.70.330">
    <property type="match status" value="1"/>
</dbReference>
<dbReference type="SMART" id="SM00360">
    <property type="entry name" value="RRM"/>
    <property type="match status" value="1"/>
</dbReference>
<name>A0ABP0E9J5_9ASCO</name>
<evidence type="ECO:0000256" key="1">
    <source>
        <dbReference type="PROSITE-ProRule" id="PRU00176"/>
    </source>
</evidence>
<feature type="domain" description="RRM" evidence="2">
    <location>
        <begin position="114"/>
        <end position="194"/>
    </location>
</feature>
<reference evidence="3 4" key="1">
    <citation type="submission" date="2024-01" db="EMBL/GenBank/DDBJ databases">
        <authorList>
            <consortium name="Genoscope - CEA"/>
            <person name="William W."/>
        </authorList>
    </citation>
    <scope>NUCLEOTIDE SEQUENCE [LARGE SCALE GENOMIC DNA]</scope>
    <source>
        <strain evidence="3 4">29B2s-10</strain>
    </source>
</reference>
<accession>A0ABP0E9J5</accession>
<gene>
    <name evidence="3" type="ORF">CAAN4_C10418</name>
</gene>
<dbReference type="PROSITE" id="PS50102">
    <property type="entry name" value="RRM"/>
    <property type="match status" value="1"/>
</dbReference>
<evidence type="ECO:0000313" key="4">
    <source>
        <dbReference type="Proteomes" id="UP001497600"/>
    </source>
</evidence>
<dbReference type="InterPro" id="IPR012677">
    <property type="entry name" value="Nucleotide-bd_a/b_plait_sf"/>
</dbReference>
<protein>
    <recommendedName>
        <fullName evidence="2">RRM domain-containing protein</fullName>
    </recommendedName>
</protein>
<evidence type="ECO:0000259" key="2">
    <source>
        <dbReference type="PROSITE" id="PS50102"/>
    </source>
</evidence>
<sequence length="208" mass="23005">MMYKANNTVTLDPHPRCVFSSNFPRATLLSPPAPCSMYPFPHISLTISLCNYGFAVKPCQKNKNIGPSSPSISPSIAITMAGKRTKLESEPAVDEKSAGADPQAKRPKISLESHTLYINNLNDKINLKTTKHSLYLLFSTYGDVVDIVLNSKRKNMRGQAHIVYGNVQSSALALKALQKFEFYNKPLNIAYANKVSRVVADSIEEQED</sequence>
<dbReference type="InterPro" id="IPR035979">
    <property type="entry name" value="RBD_domain_sf"/>
</dbReference>
<dbReference type="InterPro" id="IPR000504">
    <property type="entry name" value="RRM_dom"/>
</dbReference>
<organism evidence="3 4">
    <name type="scientific">[Candida] anglica</name>
    <dbReference type="NCBI Taxonomy" id="148631"/>
    <lineage>
        <taxon>Eukaryota</taxon>
        <taxon>Fungi</taxon>
        <taxon>Dikarya</taxon>
        <taxon>Ascomycota</taxon>
        <taxon>Saccharomycotina</taxon>
        <taxon>Pichiomycetes</taxon>
        <taxon>Debaryomycetaceae</taxon>
        <taxon>Kurtzmaniella</taxon>
    </lineage>
</organism>
<keyword evidence="1" id="KW-0694">RNA-binding</keyword>
<keyword evidence="4" id="KW-1185">Reference proteome</keyword>
<proteinExistence type="predicted"/>
<dbReference type="EMBL" id="OZ004255">
    <property type="protein sequence ID" value="CAK7901096.1"/>
    <property type="molecule type" value="Genomic_DNA"/>
</dbReference>
<evidence type="ECO:0000313" key="3">
    <source>
        <dbReference type="EMBL" id="CAK7901096.1"/>
    </source>
</evidence>
<dbReference type="Proteomes" id="UP001497600">
    <property type="component" value="Chromosome C"/>
</dbReference>
<dbReference type="CDD" id="cd12246">
    <property type="entry name" value="RRM1_U1A_like"/>
    <property type="match status" value="1"/>
</dbReference>
<dbReference type="SUPFAM" id="SSF54928">
    <property type="entry name" value="RNA-binding domain, RBD"/>
    <property type="match status" value="1"/>
</dbReference>
<dbReference type="Pfam" id="PF00076">
    <property type="entry name" value="RRM_1"/>
    <property type="match status" value="1"/>
</dbReference>